<feature type="coiled-coil region" evidence="1">
    <location>
        <begin position="1"/>
        <end position="28"/>
    </location>
</feature>
<gene>
    <name evidence="2" type="ORF">ASJ80_08275</name>
</gene>
<comment type="caution">
    <text evidence="2">The sequence shown here is derived from an EMBL/GenBank/DDBJ whole genome shotgun (WGS) entry which is preliminary data.</text>
</comment>
<keyword evidence="1" id="KW-0175">Coiled coil</keyword>
<accession>A0A2A2H8L0</accession>
<dbReference type="EMBL" id="LMVM01000002">
    <property type="protein sequence ID" value="PAV05718.1"/>
    <property type="molecule type" value="Genomic_DNA"/>
</dbReference>
<sequence length="112" mass="13329">MDKDIKKLLELNEELTEINTEWLNLKQNSKELDIELMEFGTEKWEEYLNRSITGITTDEINRLVSQDSTFIHIKKAKLEREILKLEFESNTKFRELRSQEAIVNRKTALIQS</sequence>
<dbReference type="AlphaFoldDB" id="A0A2A2H8L0"/>
<protein>
    <submittedName>
        <fullName evidence="2">Uncharacterized protein</fullName>
    </submittedName>
</protein>
<keyword evidence="3" id="KW-1185">Reference proteome</keyword>
<name>A0A2A2H8L0_METBR</name>
<evidence type="ECO:0000256" key="1">
    <source>
        <dbReference type="SAM" id="Coils"/>
    </source>
</evidence>
<dbReference type="Proteomes" id="UP000217784">
    <property type="component" value="Unassembled WGS sequence"/>
</dbReference>
<proteinExistence type="predicted"/>
<reference evidence="2 3" key="1">
    <citation type="journal article" date="2017" name="BMC Genomics">
        <title>Genomic analysis of methanogenic archaea reveals a shift towards energy conservation.</title>
        <authorList>
            <person name="Gilmore S.P."/>
            <person name="Henske J.K."/>
            <person name="Sexton J.A."/>
            <person name="Solomon K.V."/>
            <person name="Seppala S."/>
            <person name="Yoo J.I."/>
            <person name="Huyett L.M."/>
            <person name="Pressman A."/>
            <person name="Cogan J.Z."/>
            <person name="Kivenson V."/>
            <person name="Peng X."/>
            <person name="Tan Y."/>
            <person name="Valentine D.L."/>
            <person name="O'Malley M.A."/>
        </authorList>
    </citation>
    <scope>NUCLEOTIDE SEQUENCE [LARGE SCALE GENOMIC DNA]</scope>
    <source>
        <strain evidence="2 3">M.o.H.</strain>
    </source>
</reference>
<evidence type="ECO:0000313" key="2">
    <source>
        <dbReference type="EMBL" id="PAV05718.1"/>
    </source>
</evidence>
<dbReference type="RefSeq" id="WP_069583064.1">
    <property type="nucleotide sequence ID" value="NZ_LMVM01000002.1"/>
</dbReference>
<organism evidence="2 3">
    <name type="scientific">Methanobacterium bryantii</name>
    <dbReference type="NCBI Taxonomy" id="2161"/>
    <lineage>
        <taxon>Archaea</taxon>
        <taxon>Methanobacteriati</taxon>
        <taxon>Methanobacteriota</taxon>
        <taxon>Methanomada group</taxon>
        <taxon>Methanobacteria</taxon>
        <taxon>Methanobacteriales</taxon>
        <taxon>Methanobacteriaceae</taxon>
        <taxon>Methanobacterium</taxon>
    </lineage>
</organism>
<evidence type="ECO:0000313" key="3">
    <source>
        <dbReference type="Proteomes" id="UP000217784"/>
    </source>
</evidence>